<dbReference type="EMBL" id="JAENHK010000010">
    <property type="protein sequence ID" value="MBK1897261.1"/>
    <property type="molecule type" value="Genomic_DNA"/>
</dbReference>
<reference evidence="2" key="1">
    <citation type="submission" date="2021-01" db="EMBL/GenBank/DDBJ databases">
        <title>Genome public.</title>
        <authorList>
            <person name="Liu C."/>
            <person name="Sun Q."/>
        </authorList>
    </citation>
    <scope>NUCLEOTIDE SEQUENCE [LARGE SCALE GENOMIC DNA]</scope>
    <source>
        <strain evidence="2">YIM B02567</strain>
    </source>
</reference>
<name>A0ABS1FXT9_9FLAO</name>
<keyword evidence="2" id="KW-1185">Reference proteome</keyword>
<sequence length="83" mass="9865">MDSTHISNLTRVDAGKDSSWHIHKDHLKYGSIQKTRVDFSGRTLEKIMQKIADNAFINAPYLQSEDQNRYYQECLRWIEENYD</sequence>
<dbReference type="RefSeq" id="WP_200247323.1">
    <property type="nucleotide sequence ID" value="NZ_JAENHK010000010.1"/>
</dbReference>
<proteinExistence type="predicted"/>
<evidence type="ECO:0000313" key="1">
    <source>
        <dbReference type="EMBL" id="MBK1897261.1"/>
    </source>
</evidence>
<protein>
    <submittedName>
        <fullName evidence="1">Uncharacterized protein</fullName>
    </submittedName>
</protein>
<gene>
    <name evidence="1" type="ORF">JHL15_15970</name>
</gene>
<accession>A0ABS1FXT9</accession>
<dbReference type="Proteomes" id="UP000628669">
    <property type="component" value="Unassembled WGS sequence"/>
</dbReference>
<organism evidence="1 2">
    <name type="scientific">Chryseobacterium paridis</name>
    <dbReference type="NCBI Taxonomy" id="2800328"/>
    <lineage>
        <taxon>Bacteria</taxon>
        <taxon>Pseudomonadati</taxon>
        <taxon>Bacteroidota</taxon>
        <taxon>Flavobacteriia</taxon>
        <taxon>Flavobacteriales</taxon>
        <taxon>Weeksellaceae</taxon>
        <taxon>Chryseobacterium group</taxon>
        <taxon>Chryseobacterium</taxon>
    </lineage>
</organism>
<comment type="caution">
    <text evidence="1">The sequence shown here is derived from an EMBL/GenBank/DDBJ whole genome shotgun (WGS) entry which is preliminary data.</text>
</comment>
<evidence type="ECO:0000313" key="2">
    <source>
        <dbReference type="Proteomes" id="UP000628669"/>
    </source>
</evidence>